<keyword evidence="2" id="KW-1185">Reference proteome</keyword>
<dbReference type="AlphaFoldDB" id="A0A840RUS3"/>
<proteinExistence type="predicted"/>
<dbReference type="EMBL" id="JACHHQ010000005">
    <property type="protein sequence ID" value="MBB5200818.1"/>
    <property type="molecule type" value="Genomic_DNA"/>
</dbReference>
<protein>
    <submittedName>
        <fullName evidence="1">Uncharacterized protein</fullName>
    </submittedName>
</protein>
<reference evidence="1 2" key="1">
    <citation type="submission" date="2020-08" db="EMBL/GenBank/DDBJ databases">
        <title>Genomic Encyclopedia of Type Strains, Phase IV (KMG-IV): sequencing the most valuable type-strain genomes for metagenomic binning, comparative biology and taxonomic classification.</title>
        <authorList>
            <person name="Goeker M."/>
        </authorList>
    </citation>
    <scope>NUCLEOTIDE SEQUENCE [LARGE SCALE GENOMIC DNA]</scope>
    <source>
        <strain evidence="1 2">DSM 23240</strain>
    </source>
</reference>
<name>A0A840RUS3_9BURK</name>
<organism evidence="1 2">
    <name type="scientific">Glaciimonas immobilis</name>
    <dbReference type="NCBI Taxonomy" id="728004"/>
    <lineage>
        <taxon>Bacteria</taxon>
        <taxon>Pseudomonadati</taxon>
        <taxon>Pseudomonadota</taxon>
        <taxon>Betaproteobacteria</taxon>
        <taxon>Burkholderiales</taxon>
        <taxon>Oxalobacteraceae</taxon>
        <taxon>Glaciimonas</taxon>
    </lineage>
</organism>
<evidence type="ECO:0000313" key="1">
    <source>
        <dbReference type="EMBL" id="MBB5200818.1"/>
    </source>
</evidence>
<accession>A0A840RUS3</accession>
<dbReference type="RefSeq" id="WP_168055578.1">
    <property type="nucleotide sequence ID" value="NZ_JAAOZT010000007.1"/>
</dbReference>
<dbReference type="Proteomes" id="UP000571084">
    <property type="component" value="Unassembled WGS sequence"/>
</dbReference>
<gene>
    <name evidence="1" type="ORF">HNR39_002660</name>
</gene>
<sequence length="62" mass="6644">MSAATGGSAFLVEKMLLHSTDMTIRDYFAAKALATFNPDSSPSYIAARSCVIADAMLKERAK</sequence>
<comment type="caution">
    <text evidence="1">The sequence shown here is derived from an EMBL/GenBank/DDBJ whole genome shotgun (WGS) entry which is preliminary data.</text>
</comment>
<evidence type="ECO:0000313" key="2">
    <source>
        <dbReference type="Proteomes" id="UP000571084"/>
    </source>
</evidence>